<keyword evidence="2 5" id="KW-0863">Zinc-finger</keyword>
<dbReference type="Proteomes" id="UP000440578">
    <property type="component" value="Unassembled WGS sequence"/>
</dbReference>
<name>A0A6A4WFW3_AMPAM</name>
<feature type="compositionally biased region" description="Basic residues" evidence="6">
    <location>
        <begin position="972"/>
        <end position="982"/>
    </location>
</feature>
<feature type="compositionally biased region" description="Basic residues" evidence="6">
    <location>
        <begin position="1113"/>
        <end position="1122"/>
    </location>
</feature>
<feature type="repeat" description="ANK" evidence="4">
    <location>
        <begin position="627"/>
        <end position="662"/>
    </location>
</feature>
<dbReference type="GO" id="GO:0008270">
    <property type="term" value="F:zinc ion binding"/>
    <property type="evidence" value="ECO:0007669"/>
    <property type="project" value="UniProtKB-KW"/>
</dbReference>
<dbReference type="PANTHER" id="PTHR15897:SF2">
    <property type="entry name" value="ANKYRIN REPEAT AND MYND DOMAIN-CONTAINING PROTEIN 1"/>
    <property type="match status" value="1"/>
</dbReference>
<dbReference type="OrthoDB" id="444338at2759"/>
<reference evidence="8 9" key="1">
    <citation type="submission" date="2019-07" db="EMBL/GenBank/DDBJ databases">
        <title>Draft genome assembly of a fouling barnacle, Amphibalanus amphitrite (Darwin, 1854): The first reference genome for Thecostraca.</title>
        <authorList>
            <person name="Kim W."/>
        </authorList>
    </citation>
    <scope>NUCLEOTIDE SEQUENCE [LARGE SCALE GENOMIC DNA]</scope>
    <source>
        <strain evidence="8">SNU_AA5</strain>
        <tissue evidence="8">Soma without cirri and trophi</tissue>
    </source>
</reference>
<feature type="region of interest" description="Disordered" evidence="6">
    <location>
        <begin position="276"/>
        <end position="490"/>
    </location>
</feature>
<keyword evidence="4" id="KW-0040">ANK repeat</keyword>
<evidence type="ECO:0000256" key="3">
    <source>
        <dbReference type="ARBA" id="ARBA00022833"/>
    </source>
</evidence>
<feature type="compositionally biased region" description="Basic residues" evidence="6">
    <location>
        <begin position="298"/>
        <end position="310"/>
    </location>
</feature>
<evidence type="ECO:0000256" key="1">
    <source>
        <dbReference type="ARBA" id="ARBA00022723"/>
    </source>
</evidence>
<evidence type="ECO:0000259" key="7">
    <source>
        <dbReference type="PROSITE" id="PS50865"/>
    </source>
</evidence>
<accession>A0A6A4WFW3</accession>
<evidence type="ECO:0000256" key="4">
    <source>
        <dbReference type="PROSITE-ProRule" id="PRU00023"/>
    </source>
</evidence>
<dbReference type="Pfam" id="PF00023">
    <property type="entry name" value="Ank"/>
    <property type="match status" value="1"/>
</dbReference>
<evidence type="ECO:0000256" key="6">
    <source>
        <dbReference type="SAM" id="MobiDB-lite"/>
    </source>
</evidence>
<evidence type="ECO:0000313" key="9">
    <source>
        <dbReference type="Proteomes" id="UP000440578"/>
    </source>
</evidence>
<dbReference type="PROSITE" id="PS50088">
    <property type="entry name" value="ANK_REPEAT"/>
    <property type="match status" value="2"/>
</dbReference>
<dbReference type="InterPro" id="IPR002110">
    <property type="entry name" value="Ankyrin_rpt"/>
</dbReference>
<feature type="region of interest" description="Disordered" evidence="6">
    <location>
        <begin position="885"/>
        <end position="908"/>
    </location>
</feature>
<dbReference type="PROSITE" id="PS01360">
    <property type="entry name" value="ZF_MYND_1"/>
    <property type="match status" value="1"/>
</dbReference>
<protein>
    <submittedName>
        <fullName evidence="8">Ankyrin repeat and MYND domain-containing protein 1</fullName>
    </submittedName>
</protein>
<feature type="compositionally biased region" description="Low complexity" evidence="6">
    <location>
        <begin position="1064"/>
        <end position="1076"/>
    </location>
</feature>
<dbReference type="InterPro" id="IPR036770">
    <property type="entry name" value="Ankyrin_rpt-contain_sf"/>
</dbReference>
<feature type="compositionally biased region" description="Low complexity" evidence="6">
    <location>
        <begin position="426"/>
        <end position="454"/>
    </location>
</feature>
<sequence>MAADCGGTVGLWWRGRLVRLLCPSPTAVSFERLLTGHYIGWYDRRVLHVQEQESPLESVLRELEPGAPTADRPLDQLDRMTNLKLRDRRTAAFPSHRYKCGSQRVAPVRLLAWNDSQDMCELQSHAYLTEKAGRLDLEVVPASVQELLRPERLSEVPPGRLQRASLLLLHASALNRPDVVRLLLRTVRISPNVADATGVSALICAAMRGHTAAVNTLLDHGADVNQLTDCGLSALSLCLSLHHPDYSTRYHLDQLSVFTHLELNDELDGVLEWHGGEPRPCERSRRPFPARPVPLAARRQKAVRRPRPRRSPGTDSSEPPDIRQALVPGPALTLEHPPSSSRRRRQGSHAHSHPTGEVDTARAATGHSREHTPDTSEVPAGSPQPSHVETAQRPRTPTAETRAAARTPDALQTPAEDSREQREPEGSAQSGAGSESNSPPAAADGDAVVPGSAAPSRRPSADQPAADGPPSPPAWPSGWPEEADAAARPPAASLLSARTDDGTDGSWWERLPAELPPCCPSVERALAAAAAAAADESNQETAVRLIEAFCGGVDGRIPETEYTSPCPGSADMLAMIRLLLRRGASPEASKVPFPAVHHALLADDKPLLAALLAAGGDPNSRLPHQLGGLSPLHVSCSLPGDGSLQLSALLLQRGADPNAASDRGSALLDPQLLQRRQLPLPEQLGARTPLHVVCQRPADSYDQKVVSRRLMNLLEDSGADVEALCNGHSPTTLALLTGDMTLAVDLMTRGADPLRQLGPPHYDALGLAVSPAVEPAFQLEERKQMVRTLLAYGSNVLNEYPLEEEGRTGNILEFAQWINVTDDTLLTAPPHQLKGAQRGQKKQREAFLAFLSELVSDELRRHQHMAPLVEQGLFEDAELTTAEYTTASGASPAEPAAADSSPDAGRRKRKRKLVVLSAECFCPICDRVLGKCFKGCPNYGRRTPKLMSAELRMDSFADDLLNSESDEDASKAGKKGKRRKRRAEADDGELAAHVELGNAMLGPDGKPLKCHACRKNLKRRKIVCSACKQVIYCSKKCRAADWDKSHGFTCPARSQMSLSRLQDSNGTSSTRTRGTSADSGPQRGDGSERAGRSGRRPDDAGGRTGSLDDRGRGGRRRGRGRGGRSLDTHRPGHPRMAPIAGRMPPWLAAFMAQFEGMHIGECRHLVLGEWYEDNCKMKENYSYV</sequence>
<dbReference type="Gene3D" id="6.10.140.2220">
    <property type="match status" value="1"/>
</dbReference>
<feature type="domain" description="MYND-type" evidence="7">
    <location>
        <begin position="1010"/>
        <end position="1050"/>
    </location>
</feature>
<evidence type="ECO:0000313" key="8">
    <source>
        <dbReference type="EMBL" id="KAF0302530.1"/>
    </source>
</evidence>
<feature type="compositionally biased region" description="Low complexity" evidence="6">
    <location>
        <begin position="391"/>
        <end position="408"/>
    </location>
</feature>
<evidence type="ECO:0000256" key="5">
    <source>
        <dbReference type="PROSITE-ProRule" id="PRU00134"/>
    </source>
</evidence>
<dbReference type="AlphaFoldDB" id="A0A6A4WFW3"/>
<dbReference type="PROSITE" id="PS50865">
    <property type="entry name" value="ZF_MYND_2"/>
    <property type="match status" value="1"/>
</dbReference>
<feature type="compositionally biased region" description="Basic and acidic residues" evidence="6">
    <location>
        <begin position="1085"/>
        <end position="1112"/>
    </location>
</feature>
<dbReference type="SMART" id="SM00248">
    <property type="entry name" value="ANK"/>
    <property type="match status" value="7"/>
</dbReference>
<feature type="compositionally biased region" description="Low complexity" evidence="6">
    <location>
        <begin position="887"/>
        <end position="903"/>
    </location>
</feature>
<dbReference type="InterPro" id="IPR053064">
    <property type="entry name" value="Ankyrin-MYND_domain-protein"/>
</dbReference>
<keyword evidence="1" id="KW-0479">Metal-binding</keyword>
<feature type="compositionally biased region" description="Low complexity" evidence="6">
    <location>
        <begin position="476"/>
        <end position="490"/>
    </location>
</feature>
<dbReference type="EMBL" id="VIIS01001051">
    <property type="protein sequence ID" value="KAF0302530.1"/>
    <property type="molecule type" value="Genomic_DNA"/>
</dbReference>
<feature type="region of interest" description="Disordered" evidence="6">
    <location>
        <begin position="1058"/>
        <end position="1139"/>
    </location>
</feature>
<dbReference type="PROSITE" id="PS50297">
    <property type="entry name" value="ANK_REP_REGION"/>
    <property type="match status" value="1"/>
</dbReference>
<dbReference type="SUPFAM" id="SSF48403">
    <property type="entry name" value="Ankyrin repeat"/>
    <property type="match status" value="2"/>
</dbReference>
<feature type="repeat" description="ANK" evidence="4">
    <location>
        <begin position="197"/>
        <end position="229"/>
    </location>
</feature>
<feature type="region of interest" description="Disordered" evidence="6">
    <location>
        <begin position="962"/>
        <end position="986"/>
    </location>
</feature>
<dbReference type="PANTHER" id="PTHR15897">
    <property type="entry name" value="ANKYRIN REPEAT AND MYND DOMAIN PROTEIN 1"/>
    <property type="match status" value="1"/>
</dbReference>
<dbReference type="Gene3D" id="1.25.40.20">
    <property type="entry name" value="Ankyrin repeat-containing domain"/>
    <property type="match status" value="2"/>
</dbReference>
<dbReference type="Pfam" id="PF12796">
    <property type="entry name" value="Ank_2"/>
    <property type="match status" value="1"/>
</dbReference>
<feature type="compositionally biased region" description="Basic and acidic residues" evidence="6">
    <location>
        <begin position="416"/>
        <end position="425"/>
    </location>
</feature>
<proteinExistence type="predicted"/>
<feature type="compositionally biased region" description="Basic residues" evidence="6">
    <location>
        <begin position="341"/>
        <end position="352"/>
    </location>
</feature>
<keyword evidence="9" id="KW-1185">Reference proteome</keyword>
<dbReference type="SUPFAM" id="SSF144232">
    <property type="entry name" value="HIT/MYND zinc finger-like"/>
    <property type="match status" value="1"/>
</dbReference>
<gene>
    <name evidence="8" type="primary">Ankmy1_1</name>
    <name evidence="8" type="ORF">FJT64_025382</name>
</gene>
<evidence type="ECO:0000256" key="2">
    <source>
        <dbReference type="ARBA" id="ARBA00022771"/>
    </source>
</evidence>
<organism evidence="8 9">
    <name type="scientific">Amphibalanus amphitrite</name>
    <name type="common">Striped barnacle</name>
    <name type="synonym">Balanus amphitrite</name>
    <dbReference type="NCBI Taxonomy" id="1232801"/>
    <lineage>
        <taxon>Eukaryota</taxon>
        <taxon>Metazoa</taxon>
        <taxon>Ecdysozoa</taxon>
        <taxon>Arthropoda</taxon>
        <taxon>Crustacea</taxon>
        <taxon>Multicrustacea</taxon>
        <taxon>Cirripedia</taxon>
        <taxon>Thoracica</taxon>
        <taxon>Thoracicalcarea</taxon>
        <taxon>Balanomorpha</taxon>
        <taxon>Balanoidea</taxon>
        <taxon>Balanidae</taxon>
        <taxon>Amphibalaninae</taxon>
        <taxon>Amphibalanus</taxon>
    </lineage>
</organism>
<keyword evidence="3" id="KW-0862">Zinc</keyword>
<dbReference type="InterPro" id="IPR002893">
    <property type="entry name" value="Znf_MYND"/>
</dbReference>
<comment type="caution">
    <text evidence="8">The sequence shown here is derived from an EMBL/GenBank/DDBJ whole genome shotgun (WGS) entry which is preliminary data.</text>
</comment>
<feature type="compositionally biased region" description="Basic and acidic residues" evidence="6">
    <location>
        <begin position="276"/>
        <end position="285"/>
    </location>
</feature>
<dbReference type="Pfam" id="PF01753">
    <property type="entry name" value="zf-MYND"/>
    <property type="match status" value="1"/>
</dbReference>